<accession>A0A392NHU1</accession>
<dbReference type="EMBL" id="LXQA010038920">
    <property type="protein sequence ID" value="MCH98943.1"/>
    <property type="molecule type" value="Genomic_DNA"/>
</dbReference>
<feature type="non-terminal residue" evidence="2">
    <location>
        <position position="219"/>
    </location>
</feature>
<sequence length="219" mass="24440">MAVSCGGLIILIALVILISILMPWTFLPCPFALEHPCGVIFNESSGKGCANPIFEVICENNKSVMSFNYGQRHARAIIASSSSSSSFRYIMTGVSPHNNCPIINSLSLPYENVSFFTDPFVSEYIVVMRCEKPVDYGNYWDVSSKRCGGGGGGGGGNDGEEEQYYSYVVVNYFYYRDFVVKYIAESCRVEMKVMISRWDEKVKCNSSKCGYPEVHSEYL</sequence>
<comment type="caution">
    <text evidence="2">The sequence shown here is derived from an EMBL/GenBank/DDBJ whole genome shotgun (WGS) entry which is preliminary data.</text>
</comment>
<dbReference type="GO" id="GO:0016301">
    <property type="term" value="F:kinase activity"/>
    <property type="evidence" value="ECO:0007669"/>
    <property type="project" value="UniProtKB-KW"/>
</dbReference>
<gene>
    <name evidence="2" type="ORF">A2U01_0019952</name>
</gene>
<dbReference type="Proteomes" id="UP000265520">
    <property type="component" value="Unassembled WGS sequence"/>
</dbReference>
<reference evidence="2 3" key="1">
    <citation type="journal article" date="2018" name="Front. Plant Sci.">
        <title>Red Clover (Trifolium pratense) and Zigzag Clover (T. medium) - A Picture of Genomic Similarities and Differences.</title>
        <authorList>
            <person name="Dluhosova J."/>
            <person name="Istvanek J."/>
            <person name="Nedelnik J."/>
            <person name="Repkova J."/>
        </authorList>
    </citation>
    <scope>NUCLEOTIDE SEQUENCE [LARGE SCALE GENOMIC DNA]</scope>
    <source>
        <strain evidence="3">cv. 10/8</strain>
        <tissue evidence="2">Leaf</tissue>
    </source>
</reference>
<keyword evidence="3" id="KW-1185">Reference proteome</keyword>
<protein>
    <submittedName>
        <fullName evidence="2">Kinase R-like protein</fullName>
    </submittedName>
</protein>
<dbReference type="AlphaFoldDB" id="A0A392NHU1"/>
<keyword evidence="1" id="KW-1133">Transmembrane helix</keyword>
<keyword evidence="2" id="KW-0418">Kinase</keyword>
<feature type="transmembrane region" description="Helical" evidence="1">
    <location>
        <begin position="7"/>
        <end position="27"/>
    </location>
</feature>
<evidence type="ECO:0000313" key="3">
    <source>
        <dbReference type="Proteomes" id="UP000265520"/>
    </source>
</evidence>
<keyword evidence="1" id="KW-0812">Transmembrane</keyword>
<evidence type="ECO:0000313" key="2">
    <source>
        <dbReference type="EMBL" id="MCH98943.1"/>
    </source>
</evidence>
<name>A0A392NHU1_9FABA</name>
<evidence type="ECO:0000256" key="1">
    <source>
        <dbReference type="SAM" id="Phobius"/>
    </source>
</evidence>
<keyword evidence="2" id="KW-0808">Transferase</keyword>
<organism evidence="2 3">
    <name type="scientific">Trifolium medium</name>
    <dbReference type="NCBI Taxonomy" id="97028"/>
    <lineage>
        <taxon>Eukaryota</taxon>
        <taxon>Viridiplantae</taxon>
        <taxon>Streptophyta</taxon>
        <taxon>Embryophyta</taxon>
        <taxon>Tracheophyta</taxon>
        <taxon>Spermatophyta</taxon>
        <taxon>Magnoliopsida</taxon>
        <taxon>eudicotyledons</taxon>
        <taxon>Gunneridae</taxon>
        <taxon>Pentapetalae</taxon>
        <taxon>rosids</taxon>
        <taxon>fabids</taxon>
        <taxon>Fabales</taxon>
        <taxon>Fabaceae</taxon>
        <taxon>Papilionoideae</taxon>
        <taxon>50 kb inversion clade</taxon>
        <taxon>NPAAA clade</taxon>
        <taxon>Hologalegina</taxon>
        <taxon>IRL clade</taxon>
        <taxon>Trifolieae</taxon>
        <taxon>Trifolium</taxon>
    </lineage>
</organism>
<keyword evidence="1" id="KW-0472">Membrane</keyword>
<proteinExistence type="predicted"/>